<evidence type="ECO:0000256" key="4">
    <source>
        <dbReference type="ARBA" id="ARBA00022771"/>
    </source>
</evidence>
<sequence>MEAIREHVLTSKADRTNHVLTYVCRNCDYRTEASQPLVFKNDLKNTSKEQPGVVEELMTDPTLWRTHDMSCPSCGNSESVVFQDQSKRDLNKMIFFYVCCYCNFLFQDEPQDQPLETE</sequence>
<evidence type="ECO:0000313" key="10">
    <source>
        <dbReference type="Proteomes" id="UP000232875"/>
    </source>
</evidence>
<dbReference type="CDD" id="cd10508">
    <property type="entry name" value="Zn-ribbon_RPB9"/>
    <property type="match status" value="1"/>
</dbReference>
<keyword evidence="3" id="KW-0479">Metal-binding</keyword>
<dbReference type="PANTHER" id="PTHR11239:SF1">
    <property type="entry name" value="DNA-DIRECTED RNA POLYMERASE II SUBUNIT RPB9"/>
    <property type="match status" value="1"/>
</dbReference>
<dbReference type="GO" id="GO:0003899">
    <property type="term" value="F:DNA-directed RNA polymerase activity"/>
    <property type="evidence" value="ECO:0007669"/>
    <property type="project" value="InterPro"/>
</dbReference>
<dbReference type="STRING" id="2020962.A0A2N1JGU9"/>
<gene>
    <name evidence="9" type="primary">RPB9</name>
    <name evidence="9" type="ORF">MVES_000627</name>
</gene>
<keyword evidence="4 7" id="KW-0863">Zinc-finger</keyword>
<accession>A0A2N1JGU9</accession>
<reference evidence="9 10" key="1">
    <citation type="submission" date="2017-10" db="EMBL/GenBank/DDBJ databases">
        <title>A novel species of cold-tolerant Malassezia isolated from bats.</title>
        <authorList>
            <person name="Lorch J.M."/>
            <person name="Palmer J.M."/>
            <person name="Vanderwolf K.J."/>
            <person name="Schmidt K.Z."/>
            <person name="Verant M.L."/>
            <person name="Weller T.J."/>
            <person name="Blehert D.S."/>
        </authorList>
    </citation>
    <scope>NUCLEOTIDE SEQUENCE [LARGE SCALE GENOMIC DNA]</scope>
    <source>
        <strain evidence="9 10">NWHC:44797-103</strain>
    </source>
</reference>
<dbReference type="GO" id="GO:0001193">
    <property type="term" value="P:maintenance of transcriptional fidelity during transcription elongation by RNA polymerase II"/>
    <property type="evidence" value="ECO:0007669"/>
    <property type="project" value="TreeGrafter"/>
</dbReference>
<dbReference type="GO" id="GO:0003676">
    <property type="term" value="F:nucleic acid binding"/>
    <property type="evidence" value="ECO:0007669"/>
    <property type="project" value="InterPro"/>
</dbReference>
<comment type="subunit">
    <text evidence="1">Component of the RNA polymerase II (Pol II) complex consisting of 12 subunits.</text>
</comment>
<dbReference type="Proteomes" id="UP000232875">
    <property type="component" value="Unassembled WGS sequence"/>
</dbReference>
<dbReference type="InterPro" id="IPR034012">
    <property type="entry name" value="Zn_ribbon_RPB9_C"/>
</dbReference>
<evidence type="ECO:0000259" key="8">
    <source>
        <dbReference type="PROSITE" id="PS51133"/>
    </source>
</evidence>
<dbReference type="SUPFAM" id="SSF57783">
    <property type="entry name" value="Zinc beta-ribbon"/>
    <property type="match status" value="2"/>
</dbReference>
<dbReference type="Gene3D" id="2.20.25.10">
    <property type="match status" value="2"/>
</dbReference>
<evidence type="ECO:0000256" key="3">
    <source>
        <dbReference type="ARBA" id="ARBA00022723"/>
    </source>
</evidence>
<evidence type="ECO:0000256" key="5">
    <source>
        <dbReference type="ARBA" id="ARBA00022833"/>
    </source>
</evidence>
<evidence type="ECO:0000256" key="7">
    <source>
        <dbReference type="PROSITE-ProRule" id="PRU00472"/>
    </source>
</evidence>
<evidence type="ECO:0000313" key="9">
    <source>
        <dbReference type="EMBL" id="PKI85776.1"/>
    </source>
</evidence>
<keyword evidence="10" id="KW-1185">Reference proteome</keyword>
<dbReference type="GO" id="GO:0006367">
    <property type="term" value="P:transcription initiation at RNA polymerase II promoter"/>
    <property type="evidence" value="ECO:0007669"/>
    <property type="project" value="TreeGrafter"/>
</dbReference>
<organism evidence="9 10">
    <name type="scientific">Malassezia vespertilionis</name>
    <dbReference type="NCBI Taxonomy" id="2020962"/>
    <lineage>
        <taxon>Eukaryota</taxon>
        <taxon>Fungi</taxon>
        <taxon>Dikarya</taxon>
        <taxon>Basidiomycota</taxon>
        <taxon>Ustilaginomycotina</taxon>
        <taxon>Malasseziomycetes</taxon>
        <taxon>Malasseziales</taxon>
        <taxon>Malasseziaceae</taxon>
        <taxon>Malassezia</taxon>
    </lineage>
</organism>
<feature type="domain" description="TFIIS-type" evidence="8">
    <location>
        <begin position="67"/>
        <end position="107"/>
    </location>
</feature>
<keyword evidence="5" id="KW-0862">Zinc</keyword>
<proteinExistence type="predicted"/>
<dbReference type="GO" id="GO:0005665">
    <property type="term" value="C:RNA polymerase II, core complex"/>
    <property type="evidence" value="ECO:0007669"/>
    <property type="project" value="TreeGrafter"/>
</dbReference>
<dbReference type="InterPro" id="IPR001222">
    <property type="entry name" value="Znf_TFIIS"/>
</dbReference>
<evidence type="ECO:0000256" key="6">
    <source>
        <dbReference type="ARBA" id="ARBA00042129"/>
    </source>
</evidence>
<dbReference type="AlphaFoldDB" id="A0A2N1JGU9"/>
<evidence type="ECO:0000256" key="2">
    <source>
        <dbReference type="ARBA" id="ARBA00015926"/>
    </source>
</evidence>
<evidence type="ECO:0000256" key="1">
    <source>
        <dbReference type="ARBA" id="ARBA00011730"/>
    </source>
</evidence>
<dbReference type="GO" id="GO:0008270">
    <property type="term" value="F:zinc ion binding"/>
    <property type="evidence" value="ECO:0007669"/>
    <property type="project" value="UniProtKB-KW"/>
</dbReference>
<dbReference type="InterPro" id="IPR012164">
    <property type="entry name" value="Rpa12/Rpb9/Rpc10/TFS"/>
</dbReference>
<dbReference type="GO" id="GO:0006283">
    <property type="term" value="P:transcription-coupled nucleotide-excision repair"/>
    <property type="evidence" value="ECO:0007669"/>
    <property type="project" value="TreeGrafter"/>
</dbReference>
<dbReference type="PANTHER" id="PTHR11239">
    <property type="entry name" value="DNA-DIRECTED RNA POLYMERASE"/>
    <property type="match status" value="1"/>
</dbReference>
<dbReference type="Pfam" id="PF01096">
    <property type="entry name" value="Zn_ribbon_TFIIS"/>
    <property type="match status" value="1"/>
</dbReference>
<name>A0A2N1JGU9_9BASI</name>
<protein>
    <recommendedName>
        <fullName evidence="2">DNA-directed RNA polymerase II subunit RPB9</fullName>
    </recommendedName>
    <alternativeName>
        <fullName evidence="6">DNA-directed RNA polymerase II subunit 9</fullName>
    </alternativeName>
</protein>
<dbReference type="OrthoDB" id="282270at2759"/>
<dbReference type="EMBL" id="KZ454987">
    <property type="protein sequence ID" value="PKI85776.1"/>
    <property type="molecule type" value="Genomic_DNA"/>
</dbReference>
<dbReference type="PROSITE" id="PS51133">
    <property type="entry name" value="ZF_TFIIS_2"/>
    <property type="match status" value="1"/>
</dbReference>